<dbReference type="EMBL" id="RHIB01000001">
    <property type="protein sequence ID" value="RNA68810.1"/>
    <property type="molecule type" value="Genomic_DNA"/>
</dbReference>
<reference evidence="1 2" key="1">
    <citation type="submission" date="2018-10" db="EMBL/GenBank/DDBJ databases">
        <title>Bacillus Keqinensis sp. nov., a moderately halophilic bacterium isolated from a saline-alkaline lake.</title>
        <authorList>
            <person name="Wang H."/>
        </authorList>
    </citation>
    <scope>NUCLEOTIDE SEQUENCE [LARGE SCALE GENOMIC DNA]</scope>
    <source>
        <strain evidence="1 2">KQ-3</strain>
    </source>
</reference>
<organism evidence="1 2">
    <name type="scientific">Alteribacter keqinensis</name>
    <dbReference type="NCBI Taxonomy" id="2483800"/>
    <lineage>
        <taxon>Bacteria</taxon>
        <taxon>Bacillati</taxon>
        <taxon>Bacillota</taxon>
        <taxon>Bacilli</taxon>
        <taxon>Bacillales</taxon>
        <taxon>Bacillaceae</taxon>
        <taxon>Alteribacter</taxon>
    </lineage>
</organism>
<dbReference type="OrthoDB" id="5140926at2"/>
<sequence>MLNKNALQVTENAYFYKKIRKFTKAKIKEVFDEISKYKVGYYKLNIVKDKITVNGTEVVFSGCVFKYNRSPDFLKAEQSLSNVETKYAYFLLVEYDGYVAFSKLNVSGIDKLFEDYIEKVGYETMSRMFLSENTRFKKFSVNNMDISDKAIRKKMYEAANLKESLSTLSANKYFVRDMRIVQDNSDVSLALNTSRVGFFSKRKDIDEFSEWVVSIINKIKHYRPSITYLDSFASPINTEIKKLNPRNILFMINDLFEEESQFYLKLDNGRTRNINVNLMEKIERSFELTKINTSAVKVNTNIDNSLKLIKNKKSFSIRSNKLRKIHFKLNDGVEHNLLNYLNENQNFLVLFDDINIVYWANTLFKDNALLSNIENFLDVFLEFPELKDITSEKGPTDNTTLKAFERNSLFNFIELKLANNSNFIFCDDLGDEWADYISLDDNKICFYHAKYHEPSLSASAFHEVVSQAQKNLGNIYVTEDSLNRKRDSWGNPYGKTEIKRLIKGTNIEEGIEAYKSTLKAPNSFKEIVLVINFISKKQLQEELVKLKDGQSTKYQVVQIFWLISSLVSLCKEAGLNVYITCLP</sequence>
<dbReference type="Proteomes" id="UP000278746">
    <property type="component" value="Unassembled WGS sequence"/>
</dbReference>
<evidence type="ECO:0000313" key="1">
    <source>
        <dbReference type="EMBL" id="RNA68810.1"/>
    </source>
</evidence>
<name>A0A3M7TT38_9BACI</name>
<accession>A0A3M7TT38</accession>
<comment type="caution">
    <text evidence="1">The sequence shown here is derived from an EMBL/GenBank/DDBJ whole genome shotgun (WGS) entry which is preliminary data.</text>
</comment>
<keyword evidence="2" id="KW-1185">Reference proteome</keyword>
<evidence type="ECO:0008006" key="3">
    <source>
        <dbReference type="Google" id="ProtNLM"/>
    </source>
</evidence>
<dbReference type="RefSeq" id="WP_122896335.1">
    <property type="nucleotide sequence ID" value="NZ_RHIB01000001.1"/>
</dbReference>
<gene>
    <name evidence="1" type="ORF">EBO34_02260</name>
</gene>
<protein>
    <recommendedName>
        <fullName evidence="3">Sporadically distributed protein, TIGR04141 family</fullName>
    </recommendedName>
</protein>
<evidence type="ECO:0000313" key="2">
    <source>
        <dbReference type="Proteomes" id="UP000278746"/>
    </source>
</evidence>
<proteinExistence type="predicted"/>
<dbReference type="AlphaFoldDB" id="A0A3M7TT38"/>